<dbReference type="PANTHER" id="PTHR32258">
    <property type="entry name" value="PROTEIN NETWORKED 4A"/>
    <property type="match status" value="1"/>
</dbReference>
<dbReference type="InterPro" id="IPR051861">
    <property type="entry name" value="NET_actin-binding_domain"/>
</dbReference>
<dbReference type="InterPro" id="IPR011684">
    <property type="entry name" value="NAB"/>
</dbReference>
<accession>A0ABR2M8N0</accession>
<name>A0ABR2M8N0_9ASPA</name>
<gene>
    <name evidence="5" type="ORF">KSP40_PGU002235</name>
</gene>
<protein>
    <recommendedName>
        <fullName evidence="4">NAB domain-containing protein</fullName>
    </recommendedName>
</protein>
<comment type="similarity">
    <text evidence="2">Belongs to the NET family.</text>
</comment>
<proteinExistence type="inferred from homology"/>
<evidence type="ECO:0000259" key="4">
    <source>
        <dbReference type="PROSITE" id="PS51774"/>
    </source>
</evidence>
<dbReference type="PANTHER" id="PTHR32258:SF28">
    <property type="entry name" value="PROTEIN NETWORKED 3A-RELATED"/>
    <property type="match status" value="1"/>
</dbReference>
<comment type="caution">
    <text evidence="5">The sequence shown here is derived from an EMBL/GenBank/DDBJ whole genome shotgun (WGS) entry which is preliminary data.</text>
</comment>
<keyword evidence="6" id="KW-1185">Reference proteome</keyword>
<feature type="domain" description="NAB" evidence="4">
    <location>
        <begin position="13"/>
        <end position="93"/>
    </location>
</feature>
<evidence type="ECO:0000313" key="5">
    <source>
        <dbReference type="EMBL" id="KAK8960418.1"/>
    </source>
</evidence>
<dbReference type="PROSITE" id="PS51774">
    <property type="entry name" value="NAB"/>
    <property type="match status" value="1"/>
</dbReference>
<keyword evidence="1" id="KW-0175">Coiled coil</keyword>
<evidence type="ECO:0000256" key="2">
    <source>
        <dbReference type="ARBA" id="ARBA00038006"/>
    </source>
</evidence>
<sequence>MEAKVAELKKASHCWWFDSHRSAKRSPWLQSTLSELEKKTKGMLNMIEGDADSFAQRAEIYYSKRPVLVNMIEDFYRSYRYLAEQHELLRSETSTRRSSSFKCDSSIQNSPHKAWDSTDTSDYPESEVSELDDLEPEVVQIKSTSVAPSEEIGGLRRNLGAKSVDDVSKMMGEVEGLKLESRTLLAELERKDEEKRHVIRQLSMAVDLLKEENVGLKKFIRDSRRPGSIFEFKRLKDAFSRTGKLFALTSKLQPSLVAL</sequence>
<dbReference type="Pfam" id="PF07765">
    <property type="entry name" value="KIP1"/>
    <property type="match status" value="1"/>
</dbReference>
<organism evidence="5 6">
    <name type="scientific">Platanthera guangdongensis</name>
    <dbReference type="NCBI Taxonomy" id="2320717"/>
    <lineage>
        <taxon>Eukaryota</taxon>
        <taxon>Viridiplantae</taxon>
        <taxon>Streptophyta</taxon>
        <taxon>Embryophyta</taxon>
        <taxon>Tracheophyta</taxon>
        <taxon>Spermatophyta</taxon>
        <taxon>Magnoliopsida</taxon>
        <taxon>Liliopsida</taxon>
        <taxon>Asparagales</taxon>
        <taxon>Orchidaceae</taxon>
        <taxon>Orchidoideae</taxon>
        <taxon>Orchideae</taxon>
        <taxon>Orchidinae</taxon>
        <taxon>Platanthera</taxon>
    </lineage>
</organism>
<dbReference type="EMBL" id="JBBWWR010000010">
    <property type="protein sequence ID" value="KAK8960418.1"/>
    <property type="molecule type" value="Genomic_DNA"/>
</dbReference>
<dbReference type="Proteomes" id="UP001412067">
    <property type="component" value="Unassembled WGS sequence"/>
</dbReference>
<feature type="region of interest" description="Disordered" evidence="3">
    <location>
        <begin position="100"/>
        <end position="130"/>
    </location>
</feature>
<reference evidence="5 6" key="1">
    <citation type="journal article" date="2022" name="Nat. Plants">
        <title>Genomes of leafy and leafless Platanthera orchids illuminate the evolution of mycoheterotrophy.</title>
        <authorList>
            <person name="Li M.H."/>
            <person name="Liu K.W."/>
            <person name="Li Z."/>
            <person name="Lu H.C."/>
            <person name="Ye Q.L."/>
            <person name="Zhang D."/>
            <person name="Wang J.Y."/>
            <person name="Li Y.F."/>
            <person name="Zhong Z.M."/>
            <person name="Liu X."/>
            <person name="Yu X."/>
            <person name="Liu D.K."/>
            <person name="Tu X.D."/>
            <person name="Liu B."/>
            <person name="Hao Y."/>
            <person name="Liao X.Y."/>
            <person name="Jiang Y.T."/>
            <person name="Sun W.H."/>
            <person name="Chen J."/>
            <person name="Chen Y.Q."/>
            <person name="Ai Y."/>
            <person name="Zhai J.W."/>
            <person name="Wu S.S."/>
            <person name="Zhou Z."/>
            <person name="Hsiao Y.Y."/>
            <person name="Wu W.L."/>
            <person name="Chen Y.Y."/>
            <person name="Lin Y.F."/>
            <person name="Hsu J.L."/>
            <person name="Li C.Y."/>
            <person name="Wang Z.W."/>
            <person name="Zhao X."/>
            <person name="Zhong W.Y."/>
            <person name="Ma X.K."/>
            <person name="Ma L."/>
            <person name="Huang J."/>
            <person name="Chen G.Z."/>
            <person name="Huang M.Z."/>
            <person name="Huang L."/>
            <person name="Peng D.H."/>
            <person name="Luo Y.B."/>
            <person name="Zou S.Q."/>
            <person name="Chen S.P."/>
            <person name="Lan S."/>
            <person name="Tsai W.C."/>
            <person name="Van de Peer Y."/>
            <person name="Liu Z.J."/>
        </authorList>
    </citation>
    <scope>NUCLEOTIDE SEQUENCE [LARGE SCALE GENOMIC DNA]</scope>
    <source>
        <strain evidence="5">Lor288</strain>
    </source>
</reference>
<feature type="compositionally biased region" description="Polar residues" evidence="3">
    <location>
        <begin position="101"/>
        <end position="121"/>
    </location>
</feature>
<evidence type="ECO:0000256" key="1">
    <source>
        <dbReference type="ARBA" id="ARBA00023054"/>
    </source>
</evidence>
<evidence type="ECO:0000256" key="3">
    <source>
        <dbReference type="SAM" id="MobiDB-lite"/>
    </source>
</evidence>
<evidence type="ECO:0000313" key="6">
    <source>
        <dbReference type="Proteomes" id="UP001412067"/>
    </source>
</evidence>